<dbReference type="Gene3D" id="2.60.40.10">
    <property type="entry name" value="Immunoglobulins"/>
    <property type="match status" value="1"/>
</dbReference>
<dbReference type="RefSeq" id="WP_015894739.1">
    <property type="nucleotide sequence ID" value="NC_012489.1"/>
</dbReference>
<dbReference type="eggNOG" id="COG5492">
    <property type="taxonomic scope" value="Bacteria"/>
</dbReference>
<dbReference type="HOGENOM" id="CLU_320236_0_0_0"/>
<evidence type="ECO:0000313" key="3">
    <source>
        <dbReference type="EMBL" id="BAH39970.1"/>
    </source>
</evidence>
<proteinExistence type="inferred from homology"/>
<sequence>MLLIPTIRAAEFMTAPGVRVRVRALYAHTHYSSGNCHWHGAACTRETQHPSEYLFRRIGYPAGHQLVTVAANVSLRRRGTMSESVASIPLVRTRSIRLTVTSAVLLLLQASCGGREAQPSAPPDPVPTNPIPAIIRVAPDSSRLSSLGDTIVLRATVSDASGREMNNVVPTWHSTTTAVASVSGSGVVTALANGVATIDVAVGTLRASARVVVGQRPATLRVAADSMRLHALRDTVTLHATASDANGHVIANATTTWISLAPEIASITPGGLVTALANGDAVFRVNAGSTLSAEVRLRVAQRGTRLAVLSQPLGAMAGVAFRAQPIVQLVDRNGYPVRGSDSVRIAASLVLVDGARTAVLVGSTAQSMAEGLARFANLRVDGAVGTYRLRFTSTGLIETLTEAFLLEPGAPESLTPAKPVSALMIAGTTIDTVMVLVTDRFGNAVSGSPVRWRVTTGNGSVRPLTDVTDINGHARATWTVGVELDVQNQLEASLGPSESALRAQFATRTDAPMAPLRFRDDTDWVSPTRHATIRVIDARGLVVPPRLVTYRVDNYSGGNPPAAFSVDSNGVVSFTSIGDRRTWSFRIRAQTALAPVRGLMLLVAHSVPADRVIVATEHWRLVLPRKWIADLDATVPDWRTAFDVGWLGQKELMGMTLEEANNAAIPNNPLLPQSSGTDDEVVCGLSSLPLTFGAPCFAFPNGAYGNHPRWFIIFHELGHQSTLAQQGRAVFYNARGSTFLESDASLLSLWSSYRMMNSSRLSASARTSVAGTFHEDTARFSVALRRWGESTQAWTDHNEPNGFNADMLNGIHAQLIRDYGWDWVPRYARTFRNDPFVCATLRGNANCFAVPDNSTPTQRATFAAAALSAAVRADLRPRLLSWRFPIDAALFQTLRSHLETAVDRGW</sequence>
<feature type="domain" description="Big-1" evidence="2">
    <location>
        <begin position="427"/>
        <end position="485"/>
    </location>
</feature>
<dbReference type="InterPro" id="IPR003344">
    <property type="entry name" value="Big_1_dom"/>
</dbReference>
<accession>C1ABU3</accession>
<reference evidence="4" key="1">
    <citation type="submission" date="2006-03" db="EMBL/GenBank/DDBJ databases">
        <title>Complete genome sequence of Gemmatimonas aurantiaca T-27 that represents a novel phylum Gemmatimonadetes.</title>
        <authorList>
            <person name="Takasaki K."/>
            <person name="Ichikawa N."/>
            <person name="Miura H."/>
            <person name="Matsushita S."/>
            <person name="Watanabe Y."/>
            <person name="Oguchi A."/>
            <person name="Ankai A."/>
            <person name="Yashiro I."/>
            <person name="Takahashi M."/>
            <person name="Terui Y."/>
            <person name="Fukui S."/>
            <person name="Yokoyama H."/>
            <person name="Tanikawa S."/>
            <person name="Hanada S."/>
            <person name="Kamagata Y."/>
            <person name="Fujita N."/>
        </authorList>
    </citation>
    <scope>NUCLEOTIDE SEQUENCE [LARGE SCALE GENOMIC DNA]</scope>
    <source>
        <strain evidence="4">T-27 / DSM 14586 / JCM 11422 / NBRC 100505</strain>
    </source>
</reference>
<dbReference type="SUPFAM" id="SSF49373">
    <property type="entry name" value="Invasin/intimin cell-adhesion fragments"/>
    <property type="match status" value="3"/>
</dbReference>
<comment type="similarity">
    <text evidence="1">Belongs to the intimin/invasin family.</text>
</comment>
<evidence type="ECO:0000256" key="1">
    <source>
        <dbReference type="ARBA" id="ARBA00010116"/>
    </source>
</evidence>
<dbReference type="STRING" id="379066.GAU_2928"/>
<dbReference type="Proteomes" id="UP000002209">
    <property type="component" value="Chromosome"/>
</dbReference>
<keyword evidence="4" id="KW-1185">Reference proteome</keyword>
<dbReference type="Gene3D" id="2.60.40.1080">
    <property type="match status" value="2"/>
</dbReference>
<dbReference type="InterPro" id="IPR013783">
    <property type="entry name" value="Ig-like_fold"/>
</dbReference>
<dbReference type="KEGG" id="gau:GAU_2928"/>
<dbReference type="AlphaFoldDB" id="C1ABU3"/>
<dbReference type="EMBL" id="AP009153">
    <property type="protein sequence ID" value="BAH39970.1"/>
    <property type="molecule type" value="Genomic_DNA"/>
</dbReference>
<protein>
    <recommendedName>
        <fullName evidence="2">Big-1 domain-containing protein</fullName>
    </recommendedName>
</protein>
<evidence type="ECO:0000259" key="2">
    <source>
        <dbReference type="Pfam" id="PF02369"/>
    </source>
</evidence>
<dbReference type="Pfam" id="PF02369">
    <property type="entry name" value="Big_1"/>
    <property type="match status" value="1"/>
</dbReference>
<dbReference type="InterPro" id="IPR008964">
    <property type="entry name" value="Invasin/intimin_cell_adhesion"/>
</dbReference>
<organism evidence="3 4">
    <name type="scientific">Gemmatimonas aurantiaca (strain DSM 14586 / JCM 11422 / NBRC 100505 / T-27)</name>
    <dbReference type="NCBI Taxonomy" id="379066"/>
    <lineage>
        <taxon>Bacteria</taxon>
        <taxon>Pseudomonadati</taxon>
        <taxon>Gemmatimonadota</taxon>
        <taxon>Gemmatimonadia</taxon>
        <taxon>Gemmatimonadales</taxon>
        <taxon>Gemmatimonadaceae</taxon>
        <taxon>Gemmatimonas</taxon>
    </lineage>
</organism>
<gene>
    <name evidence="3" type="ordered locus">GAU_2928</name>
</gene>
<evidence type="ECO:0000313" key="4">
    <source>
        <dbReference type="Proteomes" id="UP000002209"/>
    </source>
</evidence>
<name>C1ABU3_GEMAT</name>